<comment type="caution">
    <text evidence="2">The sequence shown here is derived from an EMBL/GenBank/DDBJ whole genome shotgun (WGS) entry which is preliminary data.</text>
</comment>
<dbReference type="Proteomes" id="UP000663838">
    <property type="component" value="Unassembled WGS sequence"/>
</dbReference>
<evidence type="ECO:0000313" key="2">
    <source>
        <dbReference type="EMBL" id="CAF4748496.1"/>
    </source>
</evidence>
<dbReference type="Proteomes" id="UP000663865">
    <property type="component" value="Unassembled WGS sequence"/>
</dbReference>
<gene>
    <name evidence="1" type="ORF">KIK155_LOCUS12792</name>
    <name evidence="2" type="ORF">TOA249_LOCUS20205</name>
</gene>
<evidence type="ECO:0000313" key="3">
    <source>
        <dbReference type="Proteomes" id="UP000663838"/>
    </source>
</evidence>
<accession>A0A821LBT3</accession>
<proteinExistence type="predicted"/>
<dbReference type="EMBL" id="CAJOBS010001635">
    <property type="protein sequence ID" value="CAF4748496.1"/>
    <property type="molecule type" value="Genomic_DNA"/>
</dbReference>
<dbReference type="AlphaFoldDB" id="A0A821LBT3"/>
<reference evidence="2" key="1">
    <citation type="submission" date="2021-02" db="EMBL/GenBank/DDBJ databases">
        <authorList>
            <person name="Nowell W R."/>
        </authorList>
    </citation>
    <scope>NUCLEOTIDE SEQUENCE</scope>
</reference>
<dbReference type="EMBL" id="CAJNYV010002135">
    <property type="protein sequence ID" value="CAF3456823.1"/>
    <property type="molecule type" value="Genomic_DNA"/>
</dbReference>
<organism evidence="2 3">
    <name type="scientific">Rotaria socialis</name>
    <dbReference type="NCBI Taxonomy" id="392032"/>
    <lineage>
        <taxon>Eukaryota</taxon>
        <taxon>Metazoa</taxon>
        <taxon>Spiralia</taxon>
        <taxon>Gnathifera</taxon>
        <taxon>Rotifera</taxon>
        <taxon>Eurotatoria</taxon>
        <taxon>Bdelloidea</taxon>
        <taxon>Philodinida</taxon>
        <taxon>Philodinidae</taxon>
        <taxon>Rotaria</taxon>
    </lineage>
</organism>
<sequence length="126" mass="13683">MIINEGSETSCSLMRRLDDSISIKTNSDPLLSMNKKVQAVIPVQTKHSSTISTQTKSVPTSSVKNKVTPVVNDSPISALNKIDPIADLVHSNNNSKISCNDGAVIYESVNKKLKLIKVWDGGKDIF</sequence>
<evidence type="ECO:0000313" key="1">
    <source>
        <dbReference type="EMBL" id="CAF3456823.1"/>
    </source>
</evidence>
<name>A0A821LBT3_9BILA</name>
<protein>
    <submittedName>
        <fullName evidence="2">Uncharacterized protein</fullName>
    </submittedName>
</protein>